<organism evidence="2 3">
    <name type="scientific">Acetivibrio straminisolvens JCM 21531</name>
    <dbReference type="NCBI Taxonomy" id="1294263"/>
    <lineage>
        <taxon>Bacteria</taxon>
        <taxon>Bacillati</taxon>
        <taxon>Bacillota</taxon>
        <taxon>Clostridia</taxon>
        <taxon>Eubacteriales</taxon>
        <taxon>Oscillospiraceae</taxon>
        <taxon>Acetivibrio</taxon>
    </lineage>
</organism>
<dbReference type="InterPro" id="IPR027417">
    <property type="entry name" value="P-loop_NTPase"/>
</dbReference>
<name>W4VA38_9FIRM</name>
<dbReference type="PANTHER" id="PTHR13696:SF99">
    <property type="entry name" value="COBYRINIC ACID AC-DIAMIDE SYNTHASE"/>
    <property type="match status" value="1"/>
</dbReference>
<dbReference type="Gene3D" id="3.40.50.300">
    <property type="entry name" value="P-loop containing nucleotide triphosphate hydrolases"/>
    <property type="match status" value="1"/>
</dbReference>
<dbReference type="InterPro" id="IPR050678">
    <property type="entry name" value="DNA_Partitioning_ATPase"/>
</dbReference>
<dbReference type="OrthoDB" id="3035369at2"/>
<dbReference type="InterPro" id="IPR025669">
    <property type="entry name" value="AAA_dom"/>
</dbReference>
<dbReference type="STRING" id="1294263.JCM21531_3617"/>
<dbReference type="Gene3D" id="3.40.50.10850">
    <property type="entry name" value="Ntrc-like two-domain protein"/>
    <property type="match status" value="1"/>
</dbReference>
<evidence type="ECO:0000259" key="1">
    <source>
        <dbReference type="Pfam" id="PF13614"/>
    </source>
</evidence>
<dbReference type="AlphaFoldDB" id="W4VA38"/>
<comment type="caution">
    <text evidence="2">The sequence shown here is derived from an EMBL/GenBank/DDBJ whole genome shotgun (WGS) entry which is preliminary data.</text>
</comment>
<protein>
    <recommendedName>
        <fullName evidence="1">AAA domain-containing protein</fullName>
    </recommendedName>
</protein>
<dbReference type="RefSeq" id="WP_038290575.1">
    <property type="nucleotide sequence ID" value="NZ_BAVR01000053.1"/>
</dbReference>
<dbReference type="Pfam" id="PF13614">
    <property type="entry name" value="AAA_31"/>
    <property type="match status" value="1"/>
</dbReference>
<reference evidence="2" key="1">
    <citation type="journal article" date="2014" name="Genome Announc.">
        <title>Draft Genome Sequence of Clostridium straminisolvens Strain JCM 21531T, Isolated from a Cellulose-Degrading Bacterial Community.</title>
        <authorList>
            <person name="Yuki M."/>
            <person name="Oshima K."/>
            <person name="Suda W."/>
            <person name="Sakamoto M."/>
            <person name="Kitamura K."/>
            <person name="Iida T."/>
            <person name="Hattori M."/>
            <person name="Ohkuma M."/>
        </authorList>
    </citation>
    <scope>NUCLEOTIDE SEQUENCE [LARGE SCALE GENOMIC DNA]</scope>
    <source>
        <strain evidence="2">JCM 21531</strain>
    </source>
</reference>
<feature type="domain" description="AAA" evidence="1">
    <location>
        <begin position="133"/>
        <end position="285"/>
    </location>
</feature>
<gene>
    <name evidence="2" type="ORF">JCM21531_3617</name>
</gene>
<accession>W4VA38</accession>
<sequence>MRRLNLVIADTDEVYVRNMVDYLMTNYLQRLRVSSFTRQELLYDFLSGLNKIDVLLISPDMYSEAMPKESYEKVFLLTQGEPSVRGDIDCVNKHQVGEEFINKIIDMFSDGENEEEKKEDAVILEEPSRNVETKVIAIYSPIGGAGKTTIAVNSAVYCAKKGLKVFYLNLETFQSTPLYFNCKSEKNLSELLRCLKQGENIGMKIREIRQIDPDYDVHYFVPPENIIDLKDTGSGEIKALIDAFRAMRYYDIVILDMSSELNDRNIALLDSSDEVVMVLAQDAISNVKAEFTSEQLEKYLAQYGLNLSGKLIVALNKYNFHMALEVDTVCIDGEAVSVYLSFVPGMTAVKGIAQMADIQGDFGAGIEELMDKYIKL</sequence>
<dbReference type="EMBL" id="BAVR01000053">
    <property type="protein sequence ID" value="GAE90036.1"/>
    <property type="molecule type" value="Genomic_DNA"/>
</dbReference>
<dbReference type="Proteomes" id="UP000019109">
    <property type="component" value="Unassembled WGS sequence"/>
</dbReference>
<keyword evidence="3" id="KW-1185">Reference proteome</keyword>
<dbReference type="SUPFAM" id="SSF52540">
    <property type="entry name" value="P-loop containing nucleoside triphosphate hydrolases"/>
    <property type="match status" value="1"/>
</dbReference>
<dbReference type="PANTHER" id="PTHR13696">
    <property type="entry name" value="P-LOOP CONTAINING NUCLEOSIDE TRIPHOSPHATE HYDROLASE"/>
    <property type="match status" value="1"/>
</dbReference>
<evidence type="ECO:0000313" key="3">
    <source>
        <dbReference type="Proteomes" id="UP000019109"/>
    </source>
</evidence>
<evidence type="ECO:0000313" key="2">
    <source>
        <dbReference type="EMBL" id="GAE90036.1"/>
    </source>
</evidence>
<proteinExistence type="predicted"/>